<keyword evidence="4" id="KW-1185">Reference proteome</keyword>
<dbReference type="Gene3D" id="3.30.300.30">
    <property type="match status" value="1"/>
</dbReference>
<name>A0A495W025_9PSEU</name>
<dbReference type="InterPro" id="IPR020845">
    <property type="entry name" value="AMP-binding_CS"/>
</dbReference>
<dbReference type="Gene3D" id="3.40.50.12780">
    <property type="entry name" value="N-terminal domain of ligase-like"/>
    <property type="match status" value="1"/>
</dbReference>
<dbReference type="Pfam" id="PF13193">
    <property type="entry name" value="AMP-binding_C"/>
    <property type="match status" value="1"/>
</dbReference>
<feature type="domain" description="AMP-dependent synthetase/ligase" evidence="1">
    <location>
        <begin position="16"/>
        <end position="337"/>
    </location>
</feature>
<gene>
    <name evidence="3" type="ORF">C8E97_3122</name>
</gene>
<dbReference type="InterPro" id="IPR000873">
    <property type="entry name" value="AMP-dep_synth/lig_dom"/>
</dbReference>
<dbReference type="RefSeq" id="WP_121006139.1">
    <property type="nucleotide sequence ID" value="NZ_RBXO01000001.1"/>
</dbReference>
<keyword evidence="3" id="KW-0436">Ligase</keyword>
<dbReference type="InterPro" id="IPR025110">
    <property type="entry name" value="AMP-bd_C"/>
</dbReference>
<dbReference type="InterPro" id="IPR045851">
    <property type="entry name" value="AMP-bd_C_sf"/>
</dbReference>
<dbReference type="OrthoDB" id="2644916at2"/>
<dbReference type="PANTHER" id="PTHR43767:SF1">
    <property type="entry name" value="NONRIBOSOMAL PEPTIDE SYNTHASE PES1 (EUROFUNG)-RELATED"/>
    <property type="match status" value="1"/>
</dbReference>
<dbReference type="Proteomes" id="UP000282084">
    <property type="component" value="Unassembled WGS sequence"/>
</dbReference>
<reference evidence="3 4" key="1">
    <citation type="submission" date="2018-10" db="EMBL/GenBank/DDBJ databases">
        <title>Sequencing the genomes of 1000 actinobacteria strains.</title>
        <authorList>
            <person name="Klenk H.-P."/>
        </authorList>
    </citation>
    <scope>NUCLEOTIDE SEQUENCE [LARGE SCALE GENOMIC DNA]</scope>
    <source>
        <strain evidence="3 4">DSM 43800</strain>
    </source>
</reference>
<sequence>MTAKIFGPDGVQPLPEFERDALNMARELQERGVNHGDRVLLKAGNSAGYVCALLALMHVGASIVLVDHQEQRESTRAIIRQAGVKMCVVDDDAPLPDGVAHQVTVFELMVAASGRVPLQARLSVGEWCERPDGLVMWSSGSTGTPKGVVKSGGSFLRNLDRNRAQVGHVASDVLVPLLPFSHQYGLSMVLIAWLARCSLVIAPYKRLDRALTMAARCGGTVFDATPATYRSMLNLTRRRPALRPALDAARMLCVGAAPLDPNLVDEYVAEYGLPLLDSYGSTELGNVSFATPENPVACGRAMPGLELAVVDDDGNRLPAGEVGEVLVRTPDLMTGYLDQDGGVDPVRVDWYPSGDLGYLDERDNLHVLGRKLAVHRNGHTLYPEVIERRAARAGCSTKVVALPDDRRGSSLVFFVEDESGTDAAVWRERINEVLPPWEAPNRVVVVDRFPLNRNGKPDRAALERQALADAAAS</sequence>
<evidence type="ECO:0000259" key="1">
    <source>
        <dbReference type="Pfam" id="PF00501"/>
    </source>
</evidence>
<dbReference type="CDD" id="cd04433">
    <property type="entry name" value="AFD_class_I"/>
    <property type="match status" value="1"/>
</dbReference>
<dbReference type="GO" id="GO:0016878">
    <property type="term" value="F:acid-thiol ligase activity"/>
    <property type="evidence" value="ECO:0007669"/>
    <property type="project" value="UniProtKB-ARBA"/>
</dbReference>
<proteinExistence type="predicted"/>
<dbReference type="Pfam" id="PF00501">
    <property type="entry name" value="AMP-binding"/>
    <property type="match status" value="1"/>
</dbReference>
<organism evidence="3 4">
    <name type="scientific">Saccharothrix australiensis</name>
    <dbReference type="NCBI Taxonomy" id="2072"/>
    <lineage>
        <taxon>Bacteria</taxon>
        <taxon>Bacillati</taxon>
        <taxon>Actinomycetota</taxon>
        <taxon>Actinomycetes</taxon>
        <taxon>Pseudonocardiales</taxon>
        <taxon>Pseudonocardiaceae</taxon>
        <taxon>Saccharothrix</taxon>
    </lineage>
</organism>
<dbReference type="InterPro" id="IPR042099">
    <property type="entry name" value="ANL_N_sf"/>
</dbReference>
<dbReference type="AlphaFoldDB" id="A0A495W025"/>
<dbReference type="PANTHER" id="PTHR43767">
    <property type="entry name" value="LONG-CHAIN-FATTY-ACID--COA LIGASE"/>
    <property type="match status" value="1"/>
</dbReference>
<evidence type="ECO:0000313" key="4">
    <source>
        <dbReference type="Proteomes" id="UP000282084"/>
    </source>
</evidence>
<dbReference type="SUPFAM" id="SSF56801">
    <property type="entry name" value="Acetyl-CoA synthetase-like"/>
    <property type="match status" value="1"/>
</dbReference>
<feature type="domain" description="AMP-binding enzyme C-terminal" evidence="2">
    <location>
        <begin position="399"/>
        <end position="456"/>
    </location>
</feature>
<evidence type="ECO:0000259" key="2">
    <source>
        <dbReference type="Pfam" id="PF13193"/>
    </source>
</evidence>
<protein>
    <submittedName>
        <fullName evidence="3">Acyl-CoA synthetase (AMP-forming)/AMP-acid ligase II</fullName>
    </submittedName>
</protein>
<dbReference type="EMBL" id="RBXO01000001">
    <property type="protein sequence ID" value="RKT54480.1"/>
    <property type="molecule type" value="Genomic_DNA"/>
</dbReference>
<accession>A0A495W025</accession>
<comment type="caution">
    <text evidence="3">The sequence shown here is derived from an EMBL/GenBank/DDBJ whole genome shotgun (WGS) entry which is preliminary data.</text>
</comment>
<dbReference type="InterPro" id="IPR050237">
    <property type="entry name" value="ATP-dep_AMP-bd_enzyme"/>
</dbReference>
<dbReference type="PROSITE" id="PS00455">
    <property type="entry name" value="AMP_BINDING"/>
    <property type="match status" value="1"/>
</dbReference>
<evidence type="ECO:0000313" key="3">
    <source>
        <dbReference type="EMBL" id="RKT54480.1"/>
    </source>
</evidence>